<proteinExistence type="inferred from homology"/>
<name>E6SK47_THEM7</name>
<dbReference type="RefSeq" id="WP_013495493.1">
    <property type="nucleotide sequence ID" value="NC_014831.1"/>
</dbReference>
<dbReference type="AlphaFoldDB" id="E6SK47"/>
<protein>
    <recommendedName>
        <fullName evidence="4">DNA mismatch repair protein MutL</fullName>
    </recommendedName>
</protein>
<evidence type="ECO:0000259" key="7">
    <source>
        <dbReference type="SMART" id="SM01340"/>
    </source>
</evidence>
<reference evidence="9" key="2">
    <citation type="journal article" date="2010" name="Stand. Genomic Sci.">
        <title>Complete genome sequence of Thermaerobacter marianensis type strain (7p75aT).</title>
        <authorList>
            <person name="Han C."/>
            <person name="Gu W."/>
            <person name="Zhang X."/>
            <person name="Lapidus A."/>
            <person name="Nolan M."/>
            <person name="Copeland A."/>
            <person name="Lucas S."/>
            <person name="Glavina Del Rio T."/>
            <person name="Tice H."/>
            <person name="Cheng J."/>
            <person name="Tapia R."/>
            <person name="Goodwin L."/>
            <person name="Pitluck S."/>
            <person name="Pagani I."/>
            <person name="Ivanova N."/>
            <person name="Mavromatis K."/>
            <person name="Mikhailova N."/>
            <person name="Pati A."/>
            <person name="Chen A."/>
            <person name="Palaniappan K."/>
            <person name="Land M."/>
            <person name="Hauser L."/>
            <person name="Chang Y."/>
            <person name="Jeffries C."/>
            <person name="Schneider S."/>
            <person name="Rohde M."/>
            <person name="Goker M."/>
            <person name="Pukall R."/>
            <person name="Woyke T."/>
            <person name="Bristow J."/>
            <person name="Eisen J."/>
            <person name="Markowitz V."/>
            <person name="Hugenholtz P."/>
            <person name="Kyrpides N."/>
            <person name="Klenk H."/>
            <person name="Detter J."/>
        </authorList>
    </citation>
    <scope>NUCLEOTIDE SEQUENCE [LARGE SCALE GENOMIC DNA]</scope>
    <source>
        <strain evidence="9">ATCC 700841 / DSM 12885 / JCM 10246 / 7p75a</strain>
    </source>
</reference>
<keyword evidence="9" id="KW-1185">Reference proteome</keyword>
<dbReference type="SUPFAM" id="SSF55874">
    <property type="entry name" value="ATPase domain of HSP90 chaperone/DNA topoisomerase II/histidine kinase"/>
    <property type="match status" value="1"/>
</dbReference>
<dbReference type="SUPFAM" id="SSF118116">
    <property type="entry name" value="DNA mismatch repair protein MutL"/>
    <property type="match status" value="1"/>
</dbReference>
<comment type="function">
    <text evidence="4">This protein is involved in the repair of mismatches in DNA. It is required for dam-dependent methyl-directed DNA mismatch repair. May act as a 'molecular matchmaker', a protein that promotes the formation of a stable complex between two or more DNA-binding proteins in an ATP-dependent manner without itself being part of a final effector complex.</text>
</comment>
<evidence type="ECO:0000256" key="1">
    <source>
        <dbReference type="ARBA" id="ARBA00006082"/>
    </source>
</evidence>
<dbReference type="InterPro" id="IPR013507">
    <property type="entry name" value="DNA_mismatch_S5_2-like"/>
</dbReference>
<dbReference type="InterPro" id="IPR042121">
    <property type="entry name" value="MutL_C_regsub"/>
</dbReference>
<gene>
    <name evidence="4" type="primary">mutL</name>
    <name evidence="8" type="ordered locus">Tmar_1075</name>
</gene>
<dbReference type="NCBIfam" id="TIGR00585">
    <property type="entry name" value="mutl"/>
    <property type="match status" value="1"/>
</dbReference>
<dbReference type="SUPFAM" id="SSF54211">
    <property type="entry name" value="Ribosomal protein S5 domain 2-like"/>
    <property type="match status" value="1"/>
</dbReference>
<dbReference type="Pfam" id="PF13589">
    <property type="entry name" value="HATPase_c_3"/>
    <property type="match status" value="1"/>
</dbReference>
<dbReference type="PANTHER" id="PTHR10073">
    <property type="entry name" value="DNA MISMATCH REPAIR PROTEIN MLH, PMS, MUTL"/>
    <property type="match status" value="1"/>
</dbReference>
<evidence type="ECO:0000259" key="6">
    <source>
        <dbReference type="SMART" id="SM00853"/>
    </source>
</evidence>
<dbReference type="KEGG" id="tmr:Tmar_1075"/>
<dbReference type="CDD" id="cd16926">
    <property type="entry name" value="HATPase_MutL-MLH-PMS-like"/>
    <property type="match status" value="1"/>
</dbReference>
<dbReference type="InterPro" id="IPR014790">
    <property type="entry name" value="MutL_C"/>
</dbReference>
<feature type="region of interest" description="Disordered" evidence="5">
    <location>
        <begin position="416"/>
        <end position="435"/>
    </location>
</feature>
<dbReference type="HAMAP" id="MF_00149">
    <property type="entry name" value="DNA_mis_repair"/>
    <property type="match status" value="1"/>
</dbReference>
<feature type="region of interest" description="Disordered" evidence="5">
    <location>
        <begin position="632"/>
        <end position="653"/>
    </location>
</feature>
<dbReference type="SMART" id="SM01340">
    <property type="entry name" value="DNA_mis_repair"/>
    <property type="match status" value="1"/>
</dbReference>
<feature type="region of interest" description="Disordered" evidence="5">
    <location>
        <begin position="365"/>
        <end position="391"/>
    </location>
</feature>
<dbReference type="Gene3D" id="3.30.230.10">
    <property type="match status" value="1"/>
</dbReference>
<dbReference type="InterPro" id="IPR014721">
    <property type="entry name" value="Ribsml_uS5_D2-typ_fold_subgr"/>
</dbReference>
<dbReference type="PROSITE" id="PS00058">
    <property type="entry name" value="DNA_MISMATCH_REPAIR_1"/>
    <property type="match status" value="1"/>
</dbReference>
<dbReference type="eggNOG" id="COG0323">
    <property type="taxonomic scope" value="Bacteria"/>
</dbReference>
<evidence type="ECO:0000256" key="4">
    <source>
        <dbReference type="HAMAP-Rule" id="MF_00149"/>
    </source>
</evidence>
<feature type="domain" description="MutL C-terminal dimerisation" evidence="6">
    <location>
        <begin position="510"/>
        <end position="680"/>
    </location>
</feature>
<feature type="compositionally biased region" description="Low complexity" evidence="5">
    <location>
        <begin position="487"/>
        <end position="498"/>
    </location>
</feature>
<dbReference type="GO" id="GO:0030983">
    <property type="term" value="F:mismatched DNA binding"/>
    <property type="evidence" value="ECO:0007669"/>
    <property type="project" value="InterPro"/>
</dbReference>
<dbReference type="InterPro" id="IPR038973">
    <property type="entry name" value="MutL/Mlh/Pms-like"/>
</dbReference>
<dbReference type="HOGENOM" id="CLU_004131_4_2_9"/>
<reference evidence="8 9" key="1">
    <citation type="journal article" date="2010" name="Stand. Genomic Sci.">
        <title>Complete genome sequence of Thermaerobacter marianensis type strain (7p75a).</title>
        <authorList>
            <person name="Han C."/>
            <person name="Gu W."/>
            <person name="Zhang X."/>
            <person name="Lapidus A."/>
            <person name="Nolan M."/>
            <person name="Copeland A."/>
            <person name="Lucas S."/>
            <person name="Del Rio T.G."/>
            <person name="Tice H."/>
            <person name="Cheng J.F."/>
            <person name="Tapia R."/>
            <person name="Goodwin L."/>
            <person name="Pitluck S."/>
            <person name="Pagani I."/>
            <person name="Ivanova N."/>
            <person name="Mavromatis K."/>
            <person name="Mikhailova N."/>
            <person name="Pati A."/>
            <person name="Chen A."/>
            <person name="Palaniappan K."/>
            <person name="Land M."/>
            <person name="Hauser L."/>
            <person name="Chang Y.J."/>
            <person name="Jeffries C.D."/>
            <person name="Schneider S."/>
            <person name="Rohde M."/>
            <person name="Goker M."/>
            <person name="Pukall R."/>
            <person name="Woyke T."/>
            <person name="Bristow J."/>
            <person name="Eisen J.A."/>
            <person name="Markowitz V."/>
            <person name="Hugenholtz P."/>
            <person name="Kyrpides N.C."/>
            <person name="Klenk H.P."/>
            <person name="Detter J.C."/>
        </authorList>
    </citation>
    <scope>NUCLEOTIDE SEQUENCE [LARGE SCALE GENOMIC DNA]</scope>
    <source>
        <strain evidence="9">ATCC 700841 / DSM 12885 / JCM 10246 / 7p75a</strain>
    </source>
</reference>
<accession>E6SK47</accession>
<dbReference type="OrthoDB" id="9763467at2"/>
<dbReference type="GO" id="GO:0140664">
    <property type="term" value="F:ATP-dependent DNA damage sensor activity"/>
    <property type="evidence" value="ECO:0007669"/>
    <property type="project" value="InterPro"/>
</dbReference>
<dbReference type="InterPro" id="IPR036890">
    <property type="entry name" value="HATPase_C_sf"/>
</dbReference>
<evidence type="ECO:0000313" key="9">
    <source>
        <dbReference type="Proteomes" id="UP000008915"/>
    </source>
</evidence>
<feature type="compositionally biased region" description="Gly residues" evidence="5">
    <location>
        <begin position="375"/>
        <end position="385"/>
    </location>
</feature>
<dbReference type="Gene3D" id="3.30.1540.20">
    <property type="entry name" value="MutL, C-terminal domain, dimerisation subdomain"/>
    <property type="match status" value="1"/>
</dbReference>
<evidence type="ECO:0000313" key="8">
    <source>
        <dbReference type="EMBL" id="ADU51188.1"/>
    </source>
</evidence>
<dbReference type="STRING" id="644966.Tmar_1075"/>
<organism evidence="8 9">
    <name type="scientific">Thermaerobacter marianensis (strain ATCC 700841 / DSM 12885 / JCM 10246 / 7p75a)</name>
    <dbReference type="NCBI Taxonomy" id="644966"/>
    <lineage>
        <taxon>Bacteria</taxon>
        <taxon>Bacillati</taxon>
        <taxon>Bacillota</taxon>
        <taxon>Clostridia</taxon>
        <taxon>Eubacteriales</taxon>
        <taxon>Clostridiales Family XVII. Incertae Sedis</taxon>
        <taxon>Thermaerobacter</taxon>
    </lineage>
</organism>
<dbReference type="Proteomes" id="UP000008915">
    <property type="component" value="Chromosome"/>
</dbReference>
<dbReference type="Pfam" id="PF01119">
    <property type="entry name" value="DNA_mis_repair"/>
    <property type="match status" value="1"/>
</dbReference>
<dbReference type="Gene3D" id="3.30.565.10">
    <property type="entry name" value="Histidine kinase-like ATPase, C-terminal domain"/>
    <property type="match status" value="1"/>
</dbReference>
<keyword evidence="3 4" id="KW-0234">DNA repair</keyword>
<sequence length="726" mass="75397">MGRIRRLDPQVINQIAAGEVVERPASVVKELVENSLDAGARRIRVDVEEGGLRSITVADDGCGMDPDDAMLAVERHATSKITRLDDLAHAGTLGFRGEALAAIASVARLELITRPPGADGGFRVVVEGGTARGAGPWASPPGTRVTVRDLFFNTPARRKHLKGPAAEFARIADVVTAHALARPEVRFELVHNGREVLRTSGSGDRAVVVLECFGPDVAGALIPVVAGDGLRRVEGYVGAPRVARASRAWQFFSINRRPVQVASLRFSLENAYRHLLPARRYPVAVVDVALPGEEVDVNVHPAKLEVRLVRERAVAALLYGAVQDALAKRDLLRPGVGRGDEPGLPAGAAGNGFAAAAAARDPAAGSETAGIAGERPGGGEGGQGAEPGAAGVAGVPWAQRRGPLRPGAPRLVRGATWAGSAATGPDAPAAAEGPGPYDTAVWVEVFRRHPAEGGAVPAAGQVVPSHRTGGGAAGETVPGDRPGGEAAGAPAWAPATGSADGRDLLRQLQPLGQVAGTYLACAGPDGLYLVDQHAAHERVYFERFLREGASPAGVPAQMLAVPVVIDLAPAERALLEEHRAAVARLGFRIEPFGPRSVAVRAVPAALADRPAPDLLVDLLSRLLVEAVTRGDGERVGGTGAQDPDPADPGGEGTALAALDTERAARILAACKAAIKAGDRLHPREMARLLADLAACRQPYTCPHGRPTVIRVGVEELERRFGRRGSG</sequence>
<dbReference type="FunFam" id="3.30.565.10:FF:000003">
    <property type="entry name" value="DNA mismatch repair endonuclease MutL"/>
    <property type="match status" value="1"/>
</dbReference>
<comment type="similarity">
    <text evidence="1 4">Belongs to the DNA mismatch repair MutL/HexB family.</text>
</comment>
<dbReference type="Pfam" id="PF08676">
    <property type="entry name" value="MutL_C"/>
    <property type="match status" value="1"/>
</dbReference>
<evidence type="ECO:0000256" key="5">
    <source>
        <dbReference type="SAM" id="MobiDB-lite"/>
    </source>
</evidence>
<dbReference type="InterPro" id="IPR014762">
    <property type="entry name" value="DNA_mismatch_repair_CS"/>
</dbReference>
<dbReference type="GO" id="GO:0016887">
    <property type="term" value="F:ATP hydrolysis activity"/>
    <property type="evidence" value="ECO:0007669"/>
    <property type="project" value="InterPro"/>
</dbReference>
<dbReference type="Gene3D" id="3.30.1370.100">
    <property type="entry name" value="MutL, C-terminal domain, regulatory subdomain"/>
    <property type="match status" value="1"/>
</dbReference>
<feature type="region of interest" description="Disordered" evidence="5">
    <location>
        <begin position="455"/>
        <end position="498"/>
    </location>
</feature>
<dbReference type="InterPro" id="IPR002099">
    <property type="entry name" value="MutL/Mlh/PMS"/>
</dbReference>
<dbReference type="InterPro" id="IPR020568">
    <property type="entry name" value="Ribosomal_Su5_D2-typ_SF"/>
</dbReference>
<evidence type="ECO:0000256" key="3">
    <source>
        <dbReference type="ARBA" id="ARBA00023204"/>
    </source>
</evidence>
<feature type="compositionally biased region" description="Low complexity" evidence="5">
    <location>
        <begin position="365"/>
        <end position="374"/>
    </location>
</feature>
<dbReference type="GO" id="GO:0005524">
    <property type="term" value="F:ATP binding"/>
    <property type="evidence" value="ECO:0007669"/>
    <property type="project" value="InterPro"/>
</dbReference>
<dbReference type="InterPro" id="IPR037198">
    <property type="entry name" value="MutL_C_sf"/>
</dbReference>
<dbReference type="GO" id="GO:0006298">
    <property type="term" value="P:mismatch repair"/>
    <property type="evidence" value="ECO:0007669"/>
    <property type="project" value="UniProtKB-UniRule"/>
</dbReference>
<dbReference type="InterPro" id="IPR020667">
    <property type="entry name" value="DNA_mismatch_repair_MutL"/>
</dbReference>
<keyword evidence="2 4" id="KW-0227">DNA damage</keyword>
<dbReference type="EMBL" id="CP002344">
    <property type="protein sequence ID" value="ADU51188.1"/>
    <property type="molecule type" value="Genomic_DNA"/>
</dbReference>
<dbReference type="GO" id="GO:0032300">
    <property type="term" value="C:mismatch repair complex"/>
    <property type="evidence" value="ECO:0007669"/>
    <property type="project" value="InterPro"/>
</dbReference>
<evidence type="ECO:0000256" key="2">
    <source>
        <dbReference type="ARBA" id="ARBA00022763"/>
    </source>
</evidence>
<dbReference type="InterPro" id="IPR042120">
    <property type="entry name" value="MutL_C_dimsub"/>
</dbReference>
<feature type="domain" description="DNA mismatch repair protein S5" evidence="7">
    <location>
        <begin position="209"/>
        <end position="327"/>
    </location>
</feature>
<dbReference type="PANTHER" id="PTHR10073:SF12">
    <property type="entry name" value="DNA MISMATCH REPAIR PROTEIN MLH1"/>
    <property type="match status" value="1"/>
</dbReference>
<dbReference type="SMART" id="SM00853">
    <property type="entry name" value="MutL_C"/>
    <property type="match status" value="1"/>
</dbReference>
<dbReference type="CDD" id="cd00782">
    <property type="entry name" value="MutL_Trans"/>
    <property type="match status" value="1"/>
</dbReference>